<evidence type="ECO:0000256" key="3">
    <source>
        <dbReference type="PROSITE-ProRule" id="PRU00108"/>
    </source>
</evidence>
<reference evidence="7 8" key="1">
    <citation type="submission" date="2024-02" db="EMBL/GenBank/DDBJ databases">
        <authorList>
            <person name="Daric V."/>
            <person name="Darras S."/>
        </authorList>
    </citation>
    <scope>NUCLEOTIDE SEQUENCE [LARGE SCALE GENOMIC DNA]</scope>
</reference>
<comment type="similarity">
    <text evidence="2">Belongs to the Caudal homeobox family.</text>
</comment>
<evidence type="ECO:0000256" key="1">
    <source>
        <dbReference type="ARBA" id="ARBA00004123"/>
    </source>
</evidence>
<comment type="caution">
    <text evidence="7">The sequence shown here is derived from an EMBL/GenBank/DDBJ whole genome shotgun (WGS) entry which is preliminary data.</text>
</comment>
<dbReference type="Pfam" id="PF00046">
    <property type="entry name" value="Homeodomain"/>
    <property type="match status" value="3"/>
</dbReference>
<dbReference type="Gene3D" id="1.10.10.60">
    <property type="entry name" value="Homeodomain-like"/>
    <property type="match status" value="3"/>
</dbReference>
<keyword evidence="8" id="KW-1185">Reference proteome</keyword>
<evidence type="ECO:0000259" key="6">
    <source>
        <dbReference type="PROSITE" id="PS50071"/>
    </source>
</evidence>
<feature type="region of interest" description="Disordered" evidence="5">
    <location>
        <begin position="196"/>
        <end position="220"/>
    </location>
</feature>
<name>A0ABP0FMM6_CLALP</name>
<dbReference type="InterPro" id="IPR047152">
    <property type="entry name" value="Caudal_homeobox"/>
</dbReference>
<evidence type="ECO:0000256" key="5">
    <source>
        <dbReference type="SAM" id="MobiDB-lite"/>
    </source>
</evidence>
<feature type="DNA-binding region" description="Homeobox" evidence="3">
    <location>
        <begin position="14"/>
        <end position="73"/>
    </location>
</feature>
<keyword evidence="3 4" id="KW-0539">Nucleus</keyword>
<proteinExistence type="inferred from homology"/>
<accession>A0ABP0FMM6</accession>
<protein>
    <recommendedName>
        <fullName evidence="6">Homeobox domain-containing protein</fullName>
    </recommendedName>
</protein>
<organism evidence="7 8">
    <name type="scientific">Clavelina lepadiformis</name>
    <name type="common">Light-bulb sea squirt</name>
    <name type="synonym">Ascidia lepadiformis</name>
    <dbReference type="NCBI Taxonomy" id="159417"/>
    <lineage>
        <taxon>Eukaryota</taxon>
        <taxon>Metazoa</taxon>
        <taxon>Chordata</taxon>
        <taxon>Tunicata</taxon>
        <taxon>Ascidiacea</taxon>
        <taxon>Aplousobranchia</taxon>
        <taxon>Clavelinidae</taxon>
        <taxon>Clavelina</taxon>
    </lineage>
</organism>
<feature type="domain" description="Homeobox" evidence="6">
    <location>
        <begin position="221"/>
        <end position="281"/>
    </location>
</feature>
<feature type="domain" description="Homeobox" evidence="6">
    <location>
        <begin position="12"/>
        <end position="72"/>
    </location>
</feature>
<dbReference type="PROSITE" id="PS50071">
    <property type="entry name" value="HOMEOBOX_2"/>
    <property type="match status" value="3"/>
</dbReference>
<evidence type="ECO:0000313" key="7">
    <source>
        <dbReference type="EMBL" id="CAK8680903.1"/>
    </source>
</evidence>
<dbReference type="InterPro" id="IPR001356">
    <property type="entry name" value="HD"/>
</dbReference>
<comment type="subcellular location">
    <subcellularLocation>
        <location evidence="1 3 4">Nucleus</location>
    </subcellularLocation>
</comment>
<evidence type="ECO:0000313" key="8">
    <source>
        <dbReference type="Proteomes" id="UP001642483"/>
    </source>
</evidence>
<dbReference type="CDD" id="cd00086">
    <property type="entry name" value="homeodomain"/>
    <property type="match status" value="3"/>
</dbReference>
<feature type="domain" description="Homeobox" evidence="6">
    <location>
        <begin position="127"/>
        <end position="187"/>
    </location>
</feature>
<dbReference type="InterPro" id="IPR009057">
    <property type="entry name" value="Homeodomain-like_sf"/>
</dbReference>
<keyword evidence="3 4" id="KW-0371">Homeobox</keyword>
<feature type="compositionally biased region" description="Low complexity" evidence="5">
    <location>
        <begin position="102"/>
        <end position="114"/>
    </location>
</feature>
<gene>
    <name evidence="7" type="ORF">CVLEPA_LOCUS11139</name>
</gene>
<dbReference type="PANTHER" id="PTHR24332">
    <property type="entry name" value="HOMEOBOX PROTEIN CDX"/>
    <property type="match status" value="1"/>
</dbReference>
<dbReference type="SMART" id="SM00389">
    <property type="entry name" value="HOX"/>
    <property type="match status" value="3"/>
</dbReference>
<evidence type="ECO:0000256" key="4">
    <source>
        <dbReference type="RuleBase" id="RU000682"/>
    </source>
</evidence>
<dbReference type="Proteomes" id="UP001642483">
    <property type="component" value="Unassembled WGS sequence"/>
</dbReference>
<evidence type="ECO:0000256" key="2">
    <source>
        <dbReference type="ARBA" id="ARBA00010341"/>
    </source>
</evidence>
<dbReference type="SUPFAM" id="SSF46689">
    <property type="entry name" value="Homeodomain-like"/>
    <property type="match status" value="3"/>
</dbReference>
<keyword evidence="3 4" id="KW-0238">DNA-binding</keyword>
<sequence length="314" mass="36579">METKRIVSTMPKTRCEIRAHFTAEQLLRLEDIFQQNTDITCKEINQLAEEMGQSHHQVQTWFHFRRRKEREICKRLKPTSEIEAKPNKLARKSPETVNRVEASSSTSAANSESSDYARTSDVEKGAGTLFRRRQMFSKEERLKLEEIFKQTPNIDRRKAIEVANEMDRSYRQIQKWFYFRRNKEVDAMTKVSKSLNSGGKVEESGNALTEDVSTEDEQGERTTFRSRVRLTDEQHLKLEEAFKQNPHIDLERTKKLGDQTCLTCCQVEKWFKTRLNKELNAVNKIVQSLQSGSEEEILDASKRRGRALCSSLLP</sequence>
<dbReference type="PANTHER" id="PTHR24332:SF9">
    <property type="entry name" value="HOMEOTIC PROTEIN CAUDAL"/>
    <property type="match status" value="1"/>
</dbReference>
<dbReference type="EMBL" id="CAWYQH010000079">
    <property type="protein sequence ID" value="CAK8680903.1"/>
    <property type="molecule type" value="Genomic_DNA"/>
</dbReference>
<feature type="region of interest" description="Disordered" evidence="5">
    <location>
        <begin position="85"/>
        <end position="121"/>
    </location>
</feature>
<feature type="DNA-binding region" description="Homeobox" evidence="3">
    <location>
        <begin position="129"/>
        <end position="188"/>
    </location>
</feature>
<feature type="DNA-binding region" description="Homeobox" evidence="3">
    <location>
        <begin position="223"/>
        <end position="282"/>
    </location>
</feature>